<evidence type="ECO:0000259" key="5">
    <source>
        <dbReference type="PROSITE" id="PS51084"/>
    </source>
</evidence>
<dbReference type="PROSITE" id="PS51084">
    <property type="entry name" value="HIT_2"/>
    <property type="match status" value="1"/>
</dbReference>
<protein>
    <recommendedName>
        <fullName evidence="5">HIT domain-containing protein</fullName>
    </recommendedName>
</protein>
<evidence type="ECO:0000256" key="2">
    <source>
        <dbReference type="PIRSR" id="PIRSR601310-3"/>
    </source>
</evidence>
<evidence type="ECO:0000256" key="1">
    <source>
        <dbReference type="PIRSR" id="PIRSR601310-1"/>
    </source>
</evidence>
<dbReference type="Gene3D" id="3.30.428.10">
    <property type="entry name" value="HIT-like"/>
    <property type="match status" value="1"/>
</dbReference>
<evidence type="ECO:0000256" key="4">
    <source>
        <dbReference type="SAM" id="MobiDB-lite"/>
    </source>
</evidence>
<dbReference type="PANTHER" id="PTHR46648">
    <property type="entry name" value="HIT FAMILY PROTEIN 1"/>
    <property type="match status" value="1"/>
</dbReference>
<accession>A0AAN6JY32</accession>
<dbReference type="InterPro" id="IPR011146">
    <property type="entry name" value="HIT-like"/>
</dbReference>
<proteinExistence type="predicted"/>
<dbReference type="AlphaFoldDB" id="A0AAN6JY32"/>
<gene>
    <name evidence="6" type="ORF">OC846_003291</name>
</gene>
<feature type="compositionally biased region" description="Basic and acidic residues" evidence="4">
    <location>
        <begin position="154"/>
        <end position="165"/>
    </location>
</feature>
<dbReference type="EMBL" id="JAPDMZ010000077">
    <property type="protein sequence ID" value="KAK0551421.1"/>
    <property type="molecule type" value="Genomic_DNA"/>
</dbReference>
<evidence type="ECO:0000313" key="6">
    <source>
        <dbReference type="EMBL" id="KAK0551421.1"/>
    </source>
</evidence>
<dbReference type="InterPro" id="IPR036265">
    <property type="entry name" value="HIT-like_sf"/>
</dbReference>
<dbReference type="Pfam" id="PF01230">
    <property type="entry name" value="HIT"/>
    <property type="match status" value="1"/>
</dbReference>
<keyword evidence="7" id="KW-1185">Reference proteome</keyword>
<feature type="region of interest" description="Disordered" evidence="4">
    <location>
        <begin position="149"/>
        <end position="173"/>
    </location>
</feature>
<reference evidence="6" key="1">
    <citation type="journal article" date="2023" name="PhytoFront">
        <title>Draft Genome Resources of Seven Strains of Tilletia horrida, Causal Agent of Kernel Smut of Rice.</title>
        <authorList>
            <person name="Khanal S."/>
            <person name="Antony Babu S."/>
            <person name="Zhou X.G."/>
        </authorList>
    </citation>
    <scope>NUCLEOTIDE SEQUENCE</scope>
    <source>
        <strain evidence="6">TX6</strain>
    </source>
</reference>
<dbReference type="Proteomes" id="UP001176517">
    <property type="component" value="Unassembled WGS sequence"/>
</dbReference>
<feature type="active site" description="Tele-AMP-histidine intermediate" evidence="1">
    <location>
        <position position="140"/>
    </location>
</feature>
<organism evidence="6 7">
    <name type="scientific">Tilletia horrida</name>
    <dbReference type="NCBI Taxonomy" id="155126"/>
    <lineage>
        <taxon>Eukaryota</taxon>
        <taxon>Fungi</taxon>
        <taxon>Dikarya</taxon>
        <taxon>Basidiomycota</taxon>
        <taxon>Ustilaginomycotina</taxon>
        <taxon>Exobasidiomycetes</taxon>
        <taxon>Tilletiales</taxon>
        <taxon>Tilletiaceae</taxon>
        <taxon>Tilletia</taxon>
    </lineage>
</organism>
<evidence type="ECO:0000256" key="3">
    <source>
        <dbReference type="PROSITE-ProRule" id="PRU00464"/>
    </source>
</evidence>
<evidence type="ECO:0000313" key="7">
    <source>
        <dbReference type="Proteomes" id="UP001176517"/>
    </source>
</evidence>
<comment type="caution">
    <text evidence="6">The sequence shown here is derived from an EMBL/GenBank/DDBJ whole genome shotgun (WGS) entry which is preliminary data.</text>
</comment>
<dbReference type="SUPFAM" id="SSF54197">
    <property type="entry name" value="HIT-like"/>
    <property type="match status" value="1"/>
</dbReference>
<dbReference type="PRINTS" id="PR00332">
    <property type="entry name" value="HISTRIAD"/>
</dbReference>
<dbReference type="GO" id="GO:0009117">
    <property type="term" value="P:nucleotide metabolic process"/>
    <property type="evidence" value="ECO:0007669"/>
    <property type="project" value="TreeGrafter"/>
</dbReference>
<dbReference type="InterPro" id="IPR001310">
    <property type="entry name" value="Histidine_triad_HIT"/>
</dbReference>
<dbReference type="GO" id="GO:0003824">
    <property type="term" value="F:catalytic activity"/>
    <property type="evidence" value="ECO:0007669"/>
    <property type="project" value="InterPro"/>
</dbReference>
<name>A0AAN6JY32_9BASI</name>
<feature type="domain" description="HIT" evidence="5">
    <location>
        <begin position="48"/>
        <end position="158"/>
    </location>
</feature>
<feature type="short sequence motif" description="Histidine triad motif" evidence="2 3">
    <location>
        <begin position="138"/>
        <end position="142"/>
    </location>
</feature>
<dbReference type="PANTHER" id="PTHR46648:SF1">
    <property type="entry name" value="ADENOSINE 5'-MONOPHOSPHORAMIDASE HNT1"/>
    <property type="match status" value="1"/>
</dbReference>
<sequence length="221" mass="24270">MTTHALSSFRSDPPTQADEDSCTFCSIIRNYPHSAELTHPFPFSSGSNNPSTSTGPVSAYVTYSDEGSIAILDILPIRRGHTLVIPRKHVRQLSELPLAESGELARALVIVSRMVGKALGDERMQVITNQVYAQVVPHLHFHIVPAPRFSESSDDMHQKPGEQKRPLFGGASPDSVSLLRAFGHGRDELDDDEASLLTQQMREALQTVLEEEEAASGRSRL</sequence>